<keyword evidence="7 12" id="KW-0808">Transferase</keyword>
<gene>
    <name evidence="12" type="ORF">E1283_12405</name>
</gene>
<sequence length="240" mass="25344">MSLLTAEAARSARSQLTEALVASGDLRTDGWRAAFAAVPREVFAPTFSVRTSRGLRDYTPDDPEFWPTVYSDDSLITQRDAAGTATSSSSQPSLMARMLEAFTVSDGNRVLEIGTGTGYNTALLCHRLGADHVVSVDIDPALTEAARDKLRGIGYEPEIITTDGIGGAPDSGPYDGILATCGVHRIPSAWLQQLRPGGVIVTNVGAGIVRMIARDDGGAEGRYLPEEAGFMPARPAAGHV</sequence>
<keyword evidence="6 12" id="KW-0489">Methyltransferase</keyword>
<accession>A0A4R4TK72</accession>
<dbReference type="CDD" id="cd02440">
    <property type="entry name" value="AdoMet_MTases"/>
    <property type="match status" value="1"/>
</dbReference>
<evidence type="ECO:0000256" key="7">
    <source>
        <dbReference type="ARBA" id="ARBA00022679"/>
    </source>
</evidence>
<dbReference type="InterPro" id="IPR000682">
    <property type="entry name" value="PCMT"/>
</dbReference>
<dbReference type="SUPFAM" id="SSF53335">
    <property type="entry name" value="S-adenosyl-L-methionine-dependent methyltransferases"/>
    <property type="match status" value="1"/>
</dbReference>
<dbReference type="GO" id="GO:0004719">
    <property type="term" value="F:protein-L-isoaspartate (D-aspartate) O-methyltransferase activity"/>
    <property type="evidence" value="ECO:0007669"/>
    <property type="project" value="UniProtKB-EC"/>
</dbReference>
<dbReference type="EC" id="2.1.1.77" evidence="3"/>
<evidence type="ECO:0000256" key="4">
    <source>
        <dbReference type="ARBA" id="ARBA00013346"/>
    </source>
</evidence>
<dbReference type="Pfam" id="PF01135">
    <property type="entry name" value="PCMT"/>
    <property type="match status" value="1"/>
</dbReference>
<evidence type="ECO:0000256" key="6">
    <source>
        <dbReference type="ARBA" id="ARBA00022603"/>
    </source>
</evidence>
<feature type="non-terminal residue" evidence="12">
    <location>
        <position position="240"/>
    </location>
</feature>
<evidence type="ECO:0000256" key="3">
    <source>
        <dbReference type="ARBA" id="ARBA00011890"/>
    </source>
</evidence>
<evidence type="ECO:0000256" key="11">
    <source>
        <dbReference type="ARBA" id="ARBA00031350"/>
    </source>
</evidence>
<evidence type="ECO:0000256" key="5">
    <source>
        <dbReference type="ARBA" id="ARBA00022490"/>
    </source>
</evidence>
<dbReference type="EMBL" id="SMKI01000106">
    <property type="protein sequence ID" value="TDC75433.1"/>
    <property type="molecule type" value="Genomic_DNA"/>
</dbReference>
<dbReference type="AlphaFoldDB" id="A0A4R4TK72"/>
<dbReference type="OrthoDB" id="5143400at2"/>
<dbReference type="PANTHER" id="PTHR11579">
    <property type="entry name" value="PROTEIN-L-ISOASPARTATE O-METHYLTRANSFERASE"/>
    <property type="match status" value="1"/>
</dbReference>
<dbReference type="InterPro" id="IPR029063">
    <property type="entry name" value="SAM-dependent_MTases_sf"/>
</dbReference>
<comment type="similarity">
    <text evidence="2">Belongs to the methyltransferase superfamily. L-isoaspartyl/D-aspartyl protein methyltransferase family.</text>
</comment>
<comment type="caution">
    <text evidence="12">The sequence shown here is derived from an EMBL/GenBank/DDBJ whole genome shotgun (WGS) entry which is preliminary data.</text>
</comment>
<evidence type="ECO:0000256" key="10">
    <source>
        <dbReference type="ARBA" id="ARBA00031323"/>
    </source>
</evidence>
<evidence type="ECO:0000313" key="13">
    <source>
        <dbReference type="Proteomes" id="UP000295345"/>
    </source>
</evidence>
<dbReference type="Gene3D" id="3.40.50.150">
    <property type="entry name" value="Vaccinia Virus protein VP39"/>
    <property type="match status" value="1"/>
</dbReference>
<evidence type="ECO:0000313" key="12">
    <source>
        <dbReference type="EMBL" id="TDC75433.1"/>
    </source>
</evidence>
<organism evidence="12 13">
    <name type="scientific">Streptomyces hainanensis</name>
    <dbReference type="NCBI Taxonomy" id="402648"/>
    <lineage>
        <taxon>Bacteria</taxon>
        <taxon>Bacillati</taxon>
        <taxon>Actinomycetota</taxon>
        <taxon>Actinomycetes</taxon>
        <taxon>Kitasatosporales</taxon>
        <taxon>Streptomycetaceae</taxon>
        <taxon>Streptomyces</taxon>
    </lineage>
</organism>
<keyword evidence="5" id="KW-0963">Cytoplasm</keyword>
<comment type="subcellular location">
    <subcellularLocation>
        <location evidence="1">Cytoplasm</location>
    </subcellularLocation>
</comment>
<keyword evidence="13" id="KW-1185">Reference proteome</keyword>
<evidence type="ECO:0000256" key="9">
    <source>
        <dbReference type="ARBA" id="ARBA00030757"/>
    </source>
</evidence>
<dbReference type="GO" id="GO:0032259">
    <property type="term" value="P:methylation"/>
    <property type="evidence" value="ECO:0007669"/>
    <property type="project" value="UniProtKB-KW"/>
</dbReference>
<dbReference type="GO" id="GO:0005737">
    <property type="term" value="C:cytoplasm"/>
    <property type="evidence" value="ECO:0007669"/>
    <property type="project" value="UniProtKB-SubCell"/>
</dbReference>
<evidence type="ECO:0000256" key="2">
    <source>
        <dbReference type="ARBA" id="ARBA00005369"/>
    </source>
</evidence>
<dbReference type="PANTHER" id="PTHR11579:SF0">
    <property type="entry name" value="PROTEIN-L-ISOASPARTATE(D-ASPARTATE) O-METHYLTRANSFERASE"/>
    <property type="match status" value="1"/>
</dbReference>
<protein>
    <recommendedName>
        <fullName evidence="4">Protein-L-isoaspartate O-methyltransferase</fullName>
        <ecNumber evidence="3">2.1.1.77</ecNumber>
    </recommendedName>
    <alternativeName>
        <fullName evidence="11">L-isoaspartyl protein carboxyl methyltransferase</fullName>
    </alternativeName>
    <alternativeName>
        <fullName evidence="9">Protein L-isoaspartyl methyltransferase</fullName>
    </alternativeName>
    <alternativeName>
        <fullName evidence="10">Protein-beta-aspartate methyltransferase</fullName>
    </alternativeName>
</protein>
<evidence type="ECO:0000256" key="8">
    <source>
        <dbReference type="ARBA" id="ARBA00022691"/>
    </source>
</evidence>
<name>A0A4R4TK72_9ACTN</name>
<dbReference type="RefSeq" id="WP_132818044.1">
    <property type="nucleotide sequence ID" value="NZ_SMKI01000106.1"/>
</dbReference>
<proteinExistence type="inferred from homology"/>
<keyword evidence="8" id="KW-0949">S-adenosyl-L-methionine</keyword>
<evidence type="ECO:0000256" key="1">
    <source>
        <dbReference type="ARBA" id="ARBA00004496"/>
    </source>
</evidence>
<reference evidence="12 13" key="1">
    <citation type="submission" date="2019-03" db="EMBL/GenBank/DDBJ databases">
        <title>Draft genome sequences of novel Actinobacteria.</title>
        <authorList>
            <person name="Sahin N."/>
            <person name="Ay H."/>
            <person name="Saygin H."/>
        </authorList>
    </citation>
    <scope>NUCLEOTIDE SEQUENCE [LARGE SCALE GENOMIC DNA]</scope>
    <source>
        <strain evidence="12 13">DSM 41900</strain>
    </source>
</reference>
<dbReference type="Proteomes" id="UP000295345">
    <property type="component" value="Unassembled WGS sequence"/>
</dbReference>